<dbReference type="EMBL" id="PDCK01000039">
    <property type="protein sequence ID" value="PRQ56838.1"/>
    <property type="molecule type" value="Genomic_DNA"/>
</dbReference>
<evidence type="ECO:0008006" key="4">
    <source>
        <dbReference type="Google" id="ProtNLM"/>
    </source>
</evidence>
<dbReference type="AlphaFoldDB" id="A0A2P6SDU0"/>
<sequence>MYAKHRTIILAVLIFFLPTSKKKQRRNRKNKAYAVVGHSKVGRLPQSIWQSFVVKSHLPFCDELMVTCI</sequence>
<dbReference type="Gramene" id="PRQ56838">
    <property type="protein sequence ID" value="PRQ56838"/>
    <property type="gene ID" value="RchiOBHm_Chr1g0341701"/>
</dbReference>
<name>A0A2P6SDU0_ROSCH</name>
<keyword evidence="3" id="KW-1185">Reference proteome</keyword>
<evidence type="ECO:0000313" key="2">
    <source>
        <dbReference type="EMBL" id="PRQ56838.1"/>
    </source>
</evidence>
<keyword evidence="1" id="KW-0732">Signal</keyword>
<protein>
    <recommendedName>
        <fullName evidence="4">Secreted protein</fullName>
    </recommendedName>
</protein>
<evidence type="ECO:0000313" key="3">
    <source>
        <dbReference type="Proteomes" id="UP000238479"/>
    </source>
</evidence>
<proteinExistence type="predicted"/>
<dbReference type="Proteomes" id="UP000238479">
    <property type="component" value="Chromosome 1"/>
</dbReference>
<feature type="signal peptide" evidence="1">
    <location>
        <begin position="1"/>
        <end position="22"/>
    </location>
</feature>
<reference evidence="2 3" key="1">
    <citation type="journal article" date="2018" name="Nat. Genet.">
        <title>The Rosa genome provides new insights in the design of modern roses.</title>
        <authorList>
            <person name="Bendahmane M."/>
        </authorList>
    </citation>
    <scope>NUCLEOTIDE SEQUENCE [LARGE SCALE GENOMIC DNA]</scope>
    <source>
        <strain evidence="3">cv. Old Blush</strain>
    </source>
</reference>
<accession>A0A2P6SDU0</accession>
<organism evidence="2 3">
    <name type="scientific">Rosa chinensis</name>
    <name type="common">China rose</name>
    <dbReference type="NCBI Taxonomy" id="74649"/>
    <lineage>
        <taxon>Eukaryota</taxon>
        <taxon>Viridiplantae</taxon>
        <taxon>Streptophyta</taxon>
        <taxon>Embryophyta</taxon>
        <taxon>Tracheophyta</taxon>
        <taxon>Spermatophyta</taxon>
        <taxon>Magnoliopsida</taxon>
        <taxon>eudicotyledons</taxon>
        <taxon>Gunneridae</taxon>
        <taxon>Pentapetalae</taxon>
        <taxon>rosids</taxon>
        <taxon>fabids</taxon>
        <taxon>Rosales</taxon>
        <taxon>Rosaceae</taxon>
        <taxon>Rosoideae</taxon>
        <taxon>Rosoideae incertae sedis</taxon>
        <taxon>Rosa</taxon>
    </lineage>
</organism>
<feature type="chain" id="PRO_5015103923" description="Secreted protein" evidence="1">
    <location>
        <begin position="23"/>
        <end position="69"/>
    </location>
</feature>
<comment type="caution">
    <text evidence="2">The sequence shown here is derived from an EMBL/GenBank/DDBJ whole genome shotgun (WGS) entry which is preliminary data.</text>
</comment>
<gene>
    <name evidence="2" type="ORF">RchiOBHm_Chr1g0341701</name>
</gene>
<evidence type="ECO:0000256" key="1">
    <source>
        <dbReference type="SAM" id="SignalP"/>
    </source>
</evidence>